<dbReference type="EMBL" id="DYVX01000068">
    <property type="protein sequence ID" value="HJF92374.1"/>
    <property type="molecule type" value="Genomic_DNA"/>
</dbReference>
<reference evidence="3 5" key="3">
    <citation type="journal article" date="2021" name="Sci. Rep.">
        <title>The distribution of antibiotic resistance genes in chicken gut microbiota commensals.</title>
        <authorList>
            <person name="Juricova H."/>
            <person name="Matiasovicova J."/>
            <person name="Kubasova T."/>
            <person name="Cejkova D."/>
            <person name="Rychlik I."/>
        </authorList>
    </citation>
    <scope>NUCLEOTIDE SEQUENCE [LARGE SCALE GENOMIC DNA]</scope>
    <source>
        <strain evidence="3 5">An772</strain>
    </source>
</reference>
<name>A0A921HWP2_9BACT</name>
<reference evidence="2" key="2">
    <citation type="journal article" date="2021" name="PeerJ">
        <title>Extensive microbial diversity within the chicken gut microbiome revealed by metagenomics and culture.</title>
        <authorList>
            <person name="Gilroy R."/>
            <person name="Ravi A."/>
            <person name="Getino M."/>
            <person name="Pursley I."/>
            <person name="Horton D.L."/>
            <person name="Alikhan N.F."/>
            <person name="Baker D."/>
            <person name="Gharbi K."/>
            <person name="Hall N."/>
            <person name="Watson M."/>
            <person name="Adriaenssens E.M."/>
            <person name="Foster-Nyarko E."/>
            <person name="Jarju S."/>
            <person name="Secka A."/>
            <person name="Antonio M."/>
            <person name="Oren A."/>
            <person name="Chaudhuri R.R."/>
            <person name="La Ragione R."/>
            <person name="Hildebrand F."/>
            <person name="Pallen M.J."/>
        </authorList>
    </citation>
    <scope>NUCLEOTIDE SEQUENCE</scope>
    <source>
        <strain evidence="2">CHK55-1828</strain>
    </source>
</reference>
<dbReference type="EMBL" id="JACLYZ010000018">
    <property type="protein sequence ID" value="MBM6735385.1"/>
    <property type="molecule type" value="Genomic_DNA"/>
</dbReference>
<evidence type="ECO:0000313" key="4">
    <source>
        <dbReference type="Proteomes" id="UP000717835"/>
    </source>
</evidence>
<dbReference type="InterPro" id="IPR001455">
    <property type="entry name" value="TusA-like"/>
</dbReference>
<protein>
    <submittedName>
        <fullName evidence="2">Sulfurtransferase TusA family protein</fullName>
    </submittedName>
</protein>
<dbReference type="Gene3D" id="3.30.110.40">
    <property type="entry name" value="TusA-like domain"/>
    <property type="match status" value="1"/>
</dbReference>
<accession>A0A921HWP2</accession>
<dbReference type="OrthoDB" id="1029860at2"/>
<comment type="caution">
    <text evidence="2">The sequence shown here is derived from an EMBL/GenBank/DDBJ whole genome shotgun (WGS) entry which is preliminary data.</text>
</comment>
<evidence type="ECO:0000313" key="2">
    <source>
        <dbReference type="EMBL" id="HJF92374.1"/>
    </source>
</evidence>
<gene>
    <name evidence="3" type="ORF">H7U35_09155</name>
    <name evidence="2" type="ORF">K8W02_08335</name>
</gene>
<proteinExistence type="predicted"/>
<dbReference type="Proteomes" id="UP000766986">
    <property type="component" value="Unassembled WGS sequence"/>
</dbReference>
<dbReference type="Proteomes" id="UP000717835">
    <property type="component" value="Unassembled WGS sequence"/>
</dbReference>
<keyword evidence="5" id="KW-1185">Reference proteome</keyword>
<organism evidence="2 4">
    <name type="scientific">Mediterranea massiliensis</name>
    <dbReference type="NCBI Taxonomy" id="1841865"/>
    <lineage>
        <taxon>Bacteria</taxon>
        <taxon>Pseudomonadati</taxon>
        <taxon>Bacteroidota</taxon>
        <taxon>Bacteroidia</taxon>
        <taxon>Bacteroidales</taxon>
        <taxon>Bacteroidaceae</taxon>
        <taxon>Mediterranea</taxon>
    </lineage>
</organism>
<evidence type="ECO:0000313" key="5">
    <source>
        <dbReference type="Proteomes" id="UP000766986"/>
    </source>
</evidence>
<sequence length="70" mass="7764">MKTINTCGPLPYSPLIPAVIALCEARPGEVLEIVMDNAGAFNDLKEYLAEQGIGFREIYEGERMTVQFTK</sequence>
<dbReference type="InterPro" id="IPR036868">
    <property type="entry name" value="TusA-like_sf"/>
</dbReference>
<dbReference type="RefSeq" id="WP_022020595.1">
    <property type="nucleotide sequence ID" value="NZ_CALUIP010000002.1"/>
</dbReference>
<feature type="domain" description="UPF0033" evidence="1">
    <location>
        <begin position="2"/>
        <end position="62"/>
    </location>
</feature>
<dbReference type="SUPFAM" id="SSF64307">
    <property type="entry name" value="SirA-like"/>
    <property type="match status" value="1"/>
</dbReference>
<reference evidence="3" key="1">
    <citation type="submission" date="2020-08" db="EMBL/GenBank/DDBJ databases">
        <authorList>
            <person name="Cejkova D."/>
            <person name="Kubasova T."/>
            <person name="Jahodarova E."/>
            <person name="Rychlik I."/>
        </authorList>
    </citation>
    <scope>NUCLEOTIDE SEQUENCE</scope>
    <source>
        <strain evidence="3">An772</strain>
    </source>
</reference>
<evidence type="ECO:0000259" key="1">
    <source>
        <dbReference type="Pfam" id="PF01206"/>
    </source>
</evidence>
<dbReference type="AlphaFoldDB" id="A0A921HWP2"/>
<dbReference type="Pfam" id="PF01206">
    <property type="entry name" value="TusA"/>
    <property type="match status" value="1"/>
</dbReference>
<reference evidence="2" key="4">
    <citation type="submission" date="2021-09" db="EMBL/GenBank/DDBJ databases">
        <authorList>
            <person name="Gilroy R."/>
        </authorList>
    </citation>
    <scope>NUCLEOTIDE SEQUENCE</scope>
    <source>
        <strain evidence="2">CHK55-1828</strain>
    </source>
</reference>
<evidence type="ECO:0000313" key="3">
    <source>
        <dbReference type="EMBL" id="MBM6735385.1"/>
    </source>
</evidence>